<proteinExistence type="predicted"/>
<keyword evidence="2" id="KW-1185">Reference proteome</keyword>
<protein>
    <submittedName>
        <fullName evidence="1">Uncharacterized protein</fullName>
    </submittedName>
</protein>
<accession>A0ABV2QB87</accession>
<sequence length="42" mass="4519">MYLLLSLLSGAASYALHKKEQDSAAWFLEAIALITLVISVAP</sequence>
<dbReference type="Proteomes" id="UP001549320">
    <property type="component" value="Unassembled WGS sequence"/>
</dbReference>
<reference evidence="1 2" key="1">
    <citation type="submission" date="2024-06" db="EMBL/GenBank/DDBJ databases">
        <title>Sorghum-associated microbial communities from plants grown in Nebraska, USA.</title>
        <authorList>
            <person name="Schachtman D."/>
        </authorList>
    </citation>
    <scope>NUCLEOTIDE SEQUENCE [LARGE SCALE GENOMIC DNA]</scope>
    <source>
        <strain evidence="1 2">2709</strain>
    </source>
</reference>
<name>A0ABV2QB87_9BURK</name>
<evidence type="ECO:0000313" key="1">
    <source>
        <dbReference type="EMBL" id="MET4578197.1"/>
    </source>
</evidence>
<evidence type="ECO:0000313" key="2">
    <source>
        <dbReference type="Proteomes" id="UP001549320"/>
    </source>
</evidence>
<organism evidence="1 2">
    <name type="scientific">Ottowia thiooxydans</name>
    <dbReference type="NCBI Taxonomy" id="219182"/>
    <lineage>
        <taxon>Bacteria</taxon>
        <taxon>Pseudomonadati</taxon>
        <taxon>Pseudomonadota</taxon>
        <taxon>Betaproteobacteria</taxon>
        <taxon>Burkholderiales</taxon>
        <taxon>Comamonadaceae</taxon>
        <taxon>Ottowia</taxon>
    </lineage>
</organism>
<gene>
    <name evidence="1" type="ORF">ABIE13_003313</name>
</gene>
<comment type="caution">
    <text evidence="1">The sequence shown here is derived from an EMBL/GenBank/DDBJ whole genome shotgun (WGS) entry which is preliminary data.</text>
</comment>
<dbReference type="EMBL" id="JBEPSH010000006">
    <property type="protein sequence ID" value="MET4578197.1"/>
    <property type="molecule type" value="Genomic_DNA"/>
</dbReference>